<dbReference type="PANTHER" id="PTHR42716">
    <property type="entry name" value="L-ASPARTATE OXIDASE"/>
    <property type="match status" value="1"/>
</dbReference>
<dbReference type="SUPFAM" id="SSF51905">
    <property type="entry name" value="FAD/NAD(P)-binding domain"/>
    <property type="match status" value="1"/>
</dbReference>
<keyword evidence="2" id="KW-1185">Reference proteome</keyword>
<dbReference type="InterPro" id="IPR036188">
    <property type="entry name" value="FAD/NAD-bd_sf"/>
</dbReference>
<dbReference type="EMBL" id="JACXJA010000001">
    <property type="protein sequence ID" value="MBD2860468.1"/>
    <property type="molecule type" value="Genomic_DNA"/>
</dbReference>
<dbReference type="PANTHER" id="PTHR42716:SF1">
    <property type="entry name" value="SLL0471 PROTEIN"/>
    <property type="match status" value="1"/>
</dbReference>
<organism evidence="1 2">
    <name type="scientific">Paenibacillus oceani</name>
    <dbReference type="NCBI Taxonomy" id="2772510"/>
    <lineage>
        <taxon>Bacteria</taxon>
        <taxon>Bacillati</taxon>
        <taxon>Bacillota</taxon>
        <taxon>Bacilli</taxon>
        <taxon>Bacillales</taxon>
        <taxon>Paenibacillaceae</taxon>
        <taxon>Paenibacillus</taxon>
    </lineage>
</organism>
<dbReference type="AlphaFoldDB" id="A0A927C5E3"/>
<evidence type="ECO:0000313" key="1">
    <source>
        <dbReference type="EMBL" id="MBD2860468.1"/>
    </source>
</evidence>
<protein>
    <submittedName>
        <fullName evidence="1">FAD-dependent oxidoreductase</fullName>
    </submittedName>
</protein>
<sequence>MQQKMQSDVLVVGGGLGGCAAAMAAAKSGKRVILTEETDWIGGQVTSQAVPPDEHRWIEQFGCTRTYRAFRNNVRDYYKRNFPLTPSAMANTRLDPGNGIVSRLCVEPRAALAVLNEMMAPYVHSGAITILLNHVPVAAETDDDRVVSVTVRPTAGGEELTLSAPYVLDATECGDLLPLAGVEYVMGAESKSETGEPNALDGDAEPDDMQAFTYVFAVDYQEGEDHTIGKPRDYELWKTYQAPFQKDVMLSWATSNYSPFQSYSLFRVPTPGVFSLWEYRRVIDKSNFVPGTFDSDITLVNWPQNDYWLGNIVDVDEAEREVHLDRAKQLSLSLLYWLQTEAPRPDGGFGFPGVRLRKDVVGTEDGLAKAPYIRESRRIRAEFTVVEQHISPDVRGAGQGAQKFADSVGVGCYRIDLHPTTGGREGFYIPSLPFQIPLGSLIPVRVDNLLPACKNIGVTHLTNGCYRLHPVEWNVGEAAGHLAAYCLEHGLTPRQVRNTEQHLRDFQTLLVREGVELDWPVISQV</sequence>
<name>A0A927C5E3_9BACL</name>
<accession>A0A927C5E3</accession>
<dbReference type="GO" id="GO:0008734">
    <property type="term" value="F:L-aspartate oxidase activity"/>
    <property type="evidence" value="ECO:0007669"/>
    <property type="project" value="InterPro"/>
</dbReference>
<dbReference type="PROSITE" id="PS51257">
    <property type="entry name" value="PROKAR_LIPOPROTEIN"/>
    <property type="match status" value="1"/>
</dbReference>
<dbReference type="GO" id="GO:0009435">
    <property type="term" value="P:NAD+ biosynthetic process"/>
    <property type="evidence" value="ECO:0007669"/>
    <property type="project" value="InterPro"/>
</dbReference>
<dbReference type="Pfam" id="PF12831">
    <property type="entry name" value="FAD_oxidored"/>
    <property type="match status" value="1"/>
</dbReference>
<dbReference type="InterPro" id="IPR005288">
    <property type="entry name" value="NadB"/>
</dbReference>
<dbReference type="RefSeq" id="WP_190923652.1">
    <property type="nucleotide sequence ID" value="NZ_JACXJA010000001.1"/>
</dbReference>
<gene>
    <name evidence="1" type="ORF">IDH45_00520</name>
</gene>
<reference evidence="1" key="1">
    <citation type="submission" date="2020-09" db="EMBL/GenBank/DDBJ databases">
        <title>A novel bacterium of genus Paenibacillus, isolated from South China Sea.</title>
        <authorList>
            <person name="Huang H."/>
            <person name="Mo K."/>
            <person name="Hu Y."/>
        </authorList>
    </citation>
    <scope>NUCLEOTIDE SEQUENCE</scope>
    <source>
        <strain evidence="1">IB182363</strain>
    </source>
</reference>
<proteinExistence type="predicted"/>
<comment type="caution">
    <text evidence="1">The sequence shown here is derived from an EMBL/GenBank/DDBJ whole genome shotgun (WGS) entry which is preliminary data.</text>
</comment>
<dbReference type="Gene3D" id="3.50.50.60">
    <property type="entry name" value="FAD/NAD(P)-binding domain"/>
    <property type="match status" value="1"/>
</dbReference>
<evidence type="ECO:0000313" key="2">
    <source>
        <dbReference type="Proteomes" id="UP000639396"/>
    </source>
</evidence>
<dbReference type="Proteomes" id="UP000639396">
    <property type="component" value="Unassembled WGS sequence"/>
</dbReference>